<dbReference type="STRING" id="391735.Veis_0515"/>
<dbReference type="InterPro" id="IPR036754">
    <property type="entry name" value="YbaK/aa-tRNA-synt-asso_dom_sf"/>
</dbReference>
<dbReference type="GO" id="GO:0004812">
    <property type="term" value="F:aminoacyl-tRNA ligase activity"/>
    <property type="evidence" value="ECO:0007669"/>
    <property type="project" value="UniProtKB-KW"/>
</dbReference>
<dbReference type="PANTHER" id="PTHR30411:SF1">
    <property type="entry name" value="CYTOPLASMIC PROTEIN"/>
    <property type="match status" value="1"/>
</dbReference>
<dbReference type="SUPFAM" id="SSF55826">
    <property type="entry name" value="YbaK/ProRS associated domain"/>
    <property type="match status" value="1"/>
</dbReference>
<keyword evidence="2" id="KW-0030">Aminoacyl-tRNA synthetase</keyword>
<accession>A1WF92</accession>
<evidence type="ECO:0000313" key="2">
    <source>
        <dbReference type="EMBL" id="ABM56299.1"/>
    </source>
</evidence>
<organism evidence="2 3">
    <name type="scientific">Verminephrobacter eiseniae (strain EF01-2)</name>
    <dbReference type="NCBI Taxonomy" id="391735"/>
    <lineage>
        <taxon>Bacteria</taxon>
        <taxon>Pseudomonadati</taxon>
        <taxon>Pseudomonadota</taxon>
        <taxon>Betaproteobacteria</taxon>
        <taxon>Burkholderiales</taxon>
        <taxon>Comamonadaceae</taxon>
        <taxon>Verminephrobacter</taxon>
    </lineage>
</organism>
<reference evidence="3" key="1">
    <citation type="submission" date="2006-12" db="EMBL/GenBank/DDBJ databases">
        <title>Complete sequence of chromosome 1 of Verminephrobacter eiseniae EF01-2.</title>
        <authorList>
            <person name="Copeland A."/>
            <person name="Lucas S."/>
            <person name="Lapidus A."/>
            <person name="Barry K."/>
            <person name="Detter J.C."/>
            <person name="Glavina del Rio T."/>
            <person name="Dalin E."/>
            <person name="Tice H."/>
            <person name="Pitluck S."/>
            <person name="Chertkov O."/>
            <person name="Brettin T."/>
            <person name="Bruce D."/>
            <person name="Han C."/>
            <person name="Tapia R."/>
            <person name="Gilna P."/>
            <person name="Schmutz J."/>
            <person name="Larimer F."/>
            <person name="Land M."/>
            <person name="Hauser L."/>
            <person name="Kyrpides N."/>
            <person name="Kim E."/>
            <person name="Stahl D."/>
            <person name="Richardson P."/>
        </authorList>
    </citation>
    <scope>NUCLEOTIDE SEQUENCE [LARGE SCALE GENOMIC DNA]</scope>
    <source>
        <strain evidence="3">EF01-2</strain>
    </source>
</reference>
<name>A1WF92_VEREI</name>
<dbReference type="KEGG" id="vei:Veis_0515"/>
<dbReference type="Gene3D" id="3.90.960.10">
    <property type="entry name" value="YbaK/aminoacyl-tRNA synthetase-associated domain"/>
    <property type="match status" value="1"/>
</dbReference>
<dbReference type="HOGENOM" id="CLU_094875_0_0_4"/>
<dbReference type="Pfam" id="PF04073">
    <property type="entry name" value="tRNA_edit"/>
    <property type="match status" value="1"/>
</dbReference>
<dbReference type="GO" id="GO:0002161">
    <property type="term" value="F:aminoacyl-tRNA deacylase activity"/>
    <property type="evidence" value="ECO:0007669"/>
    <property type="project" value="InterPro"/>
</dbReference>
<dbReference type="Proteomes" id="UP000000374">
    <property type="component" value="Chromosome"/>
</dbReference>
<dbReference type="PANTHER" id="PTHR30411">
    <property type="entry name" value="CYTOPLASMIC PROTEIN"/>
    <property type="match status" value="1"/>
</dbReference>
<sequence length="183" mass="18966">MTAISGASGMCATPLKDLPEAVQRVAAALQAQGHAHMPQMLDAAARTAQQAADALGIRVGQVAKSIIFRRQSDDAAVLVVTSGDRRVDEKKVAAQVGKIGRADADFVKARTGFSIGGVAPLAHATPPVTLIDQDLLRFDVVWAAAGHPHSVFALHPGDLQRLTGAPVVDVVQEPADMAAKSAP</sequence>
<dbReference type="eggNOG" id="COG2606">
    <property type="taxonomic scope" value="Bacteria"/>
</dbReference>
<feature type="domain" description="YbaK/aminoacyl-tRNA synthetase-associated" evidence="1">
    <location>
        <begin position="44"/>
        <end position="162"/>
    </location>
</feature>
<keyword evidence="2" id="KW-0436">Ligase</keyword>
<keyword evidence="3" id="KW-1185">Reference proteome</keyword>
<dbReference type="CDD" id="cd04333">
    <property type="entry name" value="ProX_deacylase"/>
    <property type="match status" value="1"/>
</dbReference>
<evidence type="ECO:0000259" key="1">
    <source>
        <dbReference type="Pfam" id="PF04073"/>
    </source>
</evidence>
<dbReference type="AlphaFoldDB" id="A1WF92"/>
<gene>
    <name evidence="2" type="ordered locus">Veis_0515</name>
</gene>
<dbReference type="InterPro" id="IPR007214">
    <property type="entry name" value="YbaK/aa-tRNA-synth-assoc-dom"/>
</dbReference>
<dbReference type="RefSeq" id="WP_011808314.1">
    <property type="nucleotide sequence ID" value="NC_008786.1"/>
</dbReference>
<proteinExistence type="predicted"/>
<protein>
    <submittedName>
        <fullName evidence="2">YbaK/prolyl-tRNA synthetase associated region</fullName>
    </submittedName>
</protein>
<dbReference type="EMBL" id="CP000542">
    <property type="protein sequence ID" value="ABM56299.1"/>
    <property type="molecule type" value="Genomic_DNA"/>
</dbReference>
<dbReference type="GeneID" id="76459218"/>
<evidence type="ECO:0000313" key="3">
    <source>
        <dbReference type="Proteomes" id="UP000000374"/>
    </source>
</evidence>